<name>F3CJE6_PSESG</name>
<dbReference type="EMBL" id="ADWY01004001">
    <property type="protein sequence ID" value="EGH19388.1"/>
    <property type="molecule type" value="Genomic_DNA"/>
</dbReference>
<evidence type="ECO:0000313" key="2">
    <source>
        <dbReference type="Proteomes" id="UP000005466"/>
    </source>
</evidence>
<feature type="non-terminal residue" evidence="1">
    <location>
        <position position="35"/>
    </location>
</feature>
<gene>
    <name evidence="1" type="ORF">Pgy4_41102</name>
</gene>
<comment type="caution">
    <text evidence="1">The sequence shown here is derived from an EMBL/GenBank/DDBJ whole genome shotgun (WGS) entry which is preliminary data.</text>
</comment>
<dbReference type="AlphaFoldDB" id="F3CJE6"/>
<accession>F3CJE6</accession>
<evidence type="ECO:0000313" key="1">
    <source>
        <dbReference type="EMBL" id="EGH19388.1"/>
    </source>
</evidence>
<feature type="non-terminal residue" evidence="1">
    <location>
        <position position="1"/>
    </location>
</feature>
<dbReference type="Proteomes" id="UP000005466">
    <property type="component" value="Unassembled WGS sequence"/>
</dbReference>
<organism evidence="1 2">
    <name type="scientific">Pseudomonas savastanoi pv. glycinea str. race 4</name>
    <dbReference type="NCBI Taxonomy" id="875330"/>
    <lineage>
        <taxon>Bacteria</taxon>
        <taxon>Pseudomonadati</taxon>
        <taxon>Pseudomonadota</taxon>
        <taxon>Gammaproteobacteria</taxon>
        <taxon>Pseudomonadales</taxon>
        <taxon>Pseudomonadaceae</taxon>
        <taxon>Pseudomonas</taxon>
    </lineage>
</organism>
<proteinExistence type="predicted"/>
<reference evidence="1 2" key="1">
    <citation type="journal article" date="2011" name="PLoS Pathog.">
        <title>Dynamic evolution of pathogenicity revealed by sequencing and comparative genomics of 19 Pseudomonas syringae isolates.</title>
        <authorList>
            <person name="Baltrus D.A."/>
            <person name="Nishimura M.T."/>
            <person name="Romanchuk A."/>
            <person name="Chang J.H."/>
            <person name="Mukhtar M.S."/>
            <person name="Cherkis K."/>
            <person name="Roach J."/>
            <person name="Grant S.R."/>
            <person name="Jones C.D."/>
            <person name="Dangl J.L."/>
        </authorList>
    </citation>
    <scope>NUCLEOTIDE SEQUENCE [LARGE SCALE GENOMIC DNA]</scope>
    <source>
        <strain evidence="2">race 4</strain>
    </source>
</reference>
<protein>
    <submittedName>
        <fullName evidence="1">Uncharacterized protein</fullName>
    </submittedName>
</protein>
<sequence>AIAGSGIGLQVGNLILLQMVEQRADVMHGRDTGPF</sequence>